<keyword evidence="3 5" id="KW-1133">Transmembrane helix</keyword>
<dbReference type="SUPFAM" id="SSF161084">
    <property type="entry name" value="MAPEG domain-like"/>
    <property type="match status" value="1"/>
</dbReference>
<dbReference type="PANTHER" id="PTHR35371">
    <property type="entry name" value="INNER MEMBRANE PROTEIN"/>
    <property type="match status" value="1"/>
</dbReference>
<keyword evidence="7" id="KW-1185">Reference proteome</keyword>
<dbReference type="Pfam" id="PF01124">
    <property type="entry name" value="MAPEG"/>
    <property type="match status" value="1"/>
</dbReference>
<dbReference type="InterPro" id="IPR001129">
    <property type="entry name" value="Membr-assoc_MAPEG"/>
</dbReference>
<dbReference type="Proteomes" id="UP000199233">
    <property type="component" value="Unassembled WGS sequence"/>
</dbReference>
<evidence type="ECO:0000313" key="6">
    <source>
        <dbReference type="EMBL" id="SEQ04088.1"/>
    </source>
</evidence>
<evidence type="ECO:0000256" key="4">
    <source>
        <dbReference type="ARBA" id="ARBA00023136"/>
    </source>
</evidence>
<dbReference type="EMBL" id="FOFS01000003">
    <property type="protein sequence ID" value="SEQ04088.1"/>
    <property type="molecule type" value="Genomic_DNA"/>
</dbReference>
<accession>A0A1H9CU36</accession>
<name>A0A1H9CU36_9GAMM</name>
<comment type="subcellular location">
    <subcellularLocation>
        <location evidence="1">Membrane</location>
    </subcellularLocation>
</comment>
<evidence type="ECO:0000256" key="3">
    <source>
        <dbReference type="ARBA" id="ARBA00022989"/>
    </source>
</evidence>
<feature type="transmembrane region" description="Helical" evidence="5">
    <location>
        <begin position="62"/>
        <end position="79"/>
    </location>
</feature>
<evidence type="ECO:0000313" key="7">
    <source>
        <dbReference type="Proteomes" id="UP000199233"/>
    </source>
</evidence>
<evidence type="ECO:0000256" key="2">
    <source>
        <dbReference type="ARBA" id="ARBA00022692"/>
    </source>
</evidence>
<reference evidence="7" key="1">
    <citation type="submission" date="2016-10" db="EMBL/GenBank/DDBJ databases">
        <authorList>
            <person name="Varghese N."/>
            <person name="Submissions S."/>
        </authorList>
    </citation>
    <scope>NUCLEOTIDE SEQUENCE [LARGE SCALE GENOMIC DNA]</scope>
    <source>
        <strain evidence="7">DSM 25927</strain>
    </source>
</reference>
<proteinExistence type="predicted"/>
<evidence type="ECO:0000256" key="1">
    <source>
        <dbReference type="ARBA" id="ARBA00004370"/>
    </source>
</evidence>
<organism evidence="6 7">
    <name type="scientific">Solimonas aquatica</name>
    <dbReference type="NCBI Taxonomy" id="489703"/>
    <lineage>
        <taxon>Bacteria</taxon>
        <taxon>Pseudomonadati</taxon>
        <taxon>Pseudomonadota</taxon>
        <taxon>Gammaproteobacteria</taxon>
        <taxon>Nevskiales</taxon>
        <taxon>Nevskiaceae</taxon>
        <taxon>Solimonas</taxon>
    </lineage>
</organism>
<dbReference type="AlphaFoldDB" id="A0A1H9CU36"/>
<gene>
    <name evidence="6" type="ORF">SAMN04488038_103163</name>
</gene>
<feature type="transmembrane region" description="Helical" evidence="5">
    <location>
        <begin position="86"/>
        <end position="104"/>
    </location>
</feature>
<dbReference type="Gene3D" id="1.20.120.550">
    <property type="entry name" value="Membrane associated eicosanoid/glutathione metabolism-like domain"/>
    <property type="match status" value="1"/>
</dbReference>
<keyword evidence="4 5" id="KW-0472">Membrane</keyword>
<dbReference type="STRING" id="489703.SAMN04488038_103163"/>
<dbReference type="RefSeq" id="WP_245732349.1">
    <property type="nucleotide sequence ID" value="NZ_FOFS01000003.1"/>
</dbReference>
<dbReference type="InterPro" id="IPR023352">
    <property type="entry name" value="MAPEG-like_dom_sf"/>
</dbReference>
<evidence type="ECO:0000256" key="5">
    <source>
        <dbReference type="SAM" id="Phobius"/>
    </source>
</evidence>
<sequence length="131" mass="14213">MGGHRVTIALWCVLAAGLLPYPFAMAAKWSSRFDNARPREYFAQTSGWRQRAHWVQLNSYESFPLFASAVIVAHLLAGAQASADALALAFVALRLIFGLCYLVNLATLRSLAWLAGQACSIALFVLAARAA</sequence>
<dbReference type="PANTHER" id="PTHR35371:SF1">
    <property type="entry name" value="BLR7753 PROTEIN"/>
    <property type="match status" value="1"/>
</dbReference>
<dbReference type="GO" id="GO:0016020">
    <property type="term" value="C:membrane"/>
    <property type="evidence" value="ECO:0007669"/>
    <property type="project" value="UniProtKB-SubCell"/>
</dbReference>
<keyword evidence="2 5" id="KW-0812">Transmembrane</keyword>
<protein>
    <submittedName>
        <fullName evidence="6">Uncharacterized conserved protein, MAPEG superfamily</fullName>
    </submittedName>
</protein>
<feature type="transmembrane region" description="Helical" evidence="5">
    <location>
        <begin position="110"/>
        <end position="128"/>
    </location>
</feature>